<reference evidence="2 3" key="1">
    <citation type="journal article" date="2017" name="Nat. Ecol. Evol.">
        <title>Scallop genome provides insights into evolution of bilaterian karyotype and development.</title>
        <authorList>
            <person name="Wang S."/>
            <person name="Zhang J."/>
            <person name="Jiao W."/>
            <person name="Li J."/>
            <person name="Xun X."/>
            <person name="Sun Y."/>
            <person name="Guo X."/>
            <person name="Huan P."/>
            <person name="Dong B."/>
            <person name="Zhang L."/>
            <person name="Hu X."/>
            <person name="Sun X."/>
            <person name="Wang J."/>
            <person name="Zhao C."/>
            <person name="Wang Y."/>
            <person name="Wang D."/>
            <person name="Huang X."/>
            <person name="Wang R."/>
            <person name="Lv J."/>
            <person name="Li Y."/>
            <person name="Zhang Z."/>
            <person name="Liu B."/>
            <person name="Lu W."/>
            <person name="Hui Y."/>
            <person name="Liang J."/>
            <person name="Zhou Z."/>
            <person name="Hou R."/>
            <person name="Li X."/>
            <person name="Liu Y."/>
            <person name="Li H."/>
            <person name="Ning X."/>
            <person name="Lin Y."/>
            <person name="Zhao L."/>
            <person name="Xing Q."/>
            <person name="Dou J."/>
            <person name="Li Y."/>
            <person name="Mao J."/>
            <person name="Guo H."/>
            <person name="Dou H."/>
            <person name="Li T."/>
            <person name="Mu C."/>
            <person name="Jiang W."/>
            <person name="Fu Q."/>
            <person name="Fu X."/>
            <person name="Miao Y."/>
            <person name="Liu J."/>
            <person name="Yu Q."/>
            <person name="Li R."/>
            <person name="Liao H."/>
            <person name="Li X."/>
            <person name="Kong Y."/>
            <person name="Jiang Z."/>
            <person name="Chourrout D."/>
            <person name="Li R."/>
            <person name="Bao Z."/>
        </authorList>
    </citation>
    <scope>NUCLEOTIDE SEQUENCE [LARGE SCALE GENOMIC DNA]</scope>
    <source>
        <strain evidence="2 3">PY_sf001</strain>
    </source>
</reference>
<name>A0A210QLB3_MIZYE</name>
<proteinExistence type="predicted"/>
<organism evidence="2 3">
    <name type="scientific">Mizuhopecten yessoensis</name>
    <name type="common">Japanese scallop</name>
    <name type="synonym">Patinopecten yessoensis</name>
    <dbReference type="NCBI Taxonomy" id="6573"/>
    <lineage>
        <taxon>Eukaryota</taxon>
        <taxon>Metazoa</taxon>
        <taxon>Spiralia</taxon>
        <taxon>Lophotrochozoa</taxon>
        <taxon>Mollusca</taxon>
        <taxon>Bivalvia</taxon>
        <taxon>Autobranchia</taxon>
        <taxon>Pteriomorphia</taxon>
        <taxon>Pectinida</taxon>
        <taxon>Pectinoidea</taxon>
        <taxon>Pectinidae</taxon>
        <taxon>Mizuhopecten</taxon>
    </lineage>
</organism>
<protein>
    <submittedName>
        <fullName evidence="2">Purpurin</fullName>
    </submittedName>
</protein>
<dbReference type="SUPFAM" id="SSF50814">
    <property type="entry name" value="Lipocalins"/>
    <property type="match status" value="1"/>
</dbReference>
<comment type="caution">
    <text evidence="2">The sequence shown here is derived from an EMBL/GenBank/DDBJ whole genome shotgun (WGS) entry which is preliminary data.</text>
</comment>
<dbReference type="InterPro" id="IPR012674">
    <property type="entry name" value="Calycin"/>
</dbReference>
<dbReference type="Gene3D" id="2.40.128.20">
    <property type="match status" value="1"/>
</dbReference>
<dbReference type="GO" id="GO:0034632">
    <property type="term" value="F:retinol transmembrane transporter activity"/>
    <property type="evidence" value="ECO:0007669"/>
    <property type="project" value="InterPro"/>
</dbReference>
<feature type="chain" id="PRO_5013075179" evidence="1">
    <location>
        <begin position="23"/>
        <end position="225"/>
    </location>
</feature>
<dbReference type="PROSITE" id="PS00213">
    <property type="entry name" value="LIPOCALIN"/>
    <property type="match status" value="1"/>
</dbReference>
<evidence type="ECO:0000256" key="1">
    <source>
        <dbReference type="SAM" id="SignalP"/>
    </source>
</evidence>
<accession>A0A210QLB3</accession>
<dbReference type="PANTHER" id="PTHR11873">
    <property type="entry name" value="RETINOL-BINDING PROTEIN 4"/>
    <property type="match status" value="1"/>
</dbReference>
<dbReference type="EMBL" id="NEDP02003088">
    <property type="protein sequence ID" value="OWF49514.1"/>
    <property type="molecule type" value="Genomic_DNA"/>
</dbReference>
<sequence length="225" mass="25903">MEFRTKSFYCSAVFFFIKLCTGQHSQPCLVNQLKMQENFTMDAFQGEWYVISMRNQRTAQNGAGLLDSNIRHRYSMGSYGTLTFETNLQRVWFGCTRLESTAIPDPYSNMTKFTIMQTNVPVRQRWVGRNLWIVRTDYTGFAVIYSCDYVRIDGTCDQAFVYTLNRNRNGHTPEEMSQINEVMTAVCVHPSTLLPIVQNGGCALSSQGGNLWGGARQWMNRWRGF</sequence>
<evidence type="ECO:0000313" key="3">
    <source>
        <dbReference type="Proteomes" id="UP000242188"/>
    </source>
</evidence>
<dbReference type="OrthoDB" id="9923952at2759"/>
<dbReference type="AlphaFoldDB" id="A0A210QLB3"/>
<dbReference type="InterPro" id="IPR022272">
    <property type="entry name" value="Lipocalin_CS"/>
</dbReference>
<dbReference type="PANTHER" id="PTHR11873:SF0">
    <property type="entry name" value="LIPOCALIN-RELATED PROTEIN"/>
    <property type="match status" value="1"/>
</dbReference>
<evidence type="ECO:0000313" key="2">
    <source>
        <dbReference type="EMBL" id="OWF49514.1"/>
    </source>
</evidence>
<dbReference type="Proteomes" id="UP000242188">
    <property type="component" value="Unassembled WGS sequence"/>
</dbReference>
<gene>
    <name evidence="2" type="ORF">KP79_PYT17502</name>
</gene>
<keyword evidence="1" id="KW-0732">Signal</keyword>
<dbReference type="InterPro" id="IPR002449">
    <property type="entry name" value="Retinol-bd/Purpurin"/>
</dbReference>
<keyword evidence="3" id="KW-1185">Reference proteome</keyword>
<feature type="signal peptide" evidence="1">
    <location>
        <begin position="1"/>
        <end position="22"/>
    </location>
</feature>
<dbReference type="GO" id="GO:0005501">
    <property type="term" value="F:retinoid binding"/>
    <property type="evidence" value="ECO:0007669"/>
    <property type="project" value="InterPro"/>
</dbReference>
<dbReference type="PRINTS" id="PR01174">
    <property type="entry name" value="RETINOLBNDNG"/>
</dbReference>